<evidence type="ECO:0000313" key="3">
    <source>
        <dbReference type="Proteomes" id="UP000186705"/>
    </source>
</evidence>
<dbReference type="AlphaFoldDB" id="A0A1U7NMC3"/>
<dbReference type="PANTHER" id="PTHR37308:SF1">
    <property type="entry name" value="POLYPRENYL-PHOSPHATE TRANSPORTER"/>
    <property type="match status" value="1"/>
</dbReference>
<evidence type="ECO:0000313" key="2">
    <source>
        <dbReference type="EMBL" id="OLU46318.1"/>
    </source>
</evidence>
<dbReference type="InterPro" id="IPR007163">
    <property type="entry name" value="VCA0040-like"/>
</dbReference>
<keyword evidence="3" id="KW-1185">Reference proteome</keyword>
<dbReference type="GeneID" id="78275619"/>
<dbReference type="PANTHER" id="PTHR37308">
    <property type="entry name" value="INTEGRAL MEMBRANE PROTEIN"/>
    <property type="match status" value="1"/>
</dbReference>
<keyword evidence="1" id="KW-1133">Transmembrane helix</keyword>
<keyword evidence="1" id="KW-0472">Membrane</keyword>
<feature type="transmembrane region" description="Helical" evidence="1">
    <location>
        <begin position="6"/>
        <end position="32"/>
    </location>
</feature>
<feature type="transmembrane region" description="Helical" evidence="1">
    <location>
        <begin position="110"/>
        <end position="128"/>
    </location>
</feature>
<sequence length="282" mass="30313">MIKEILQGIVIGIANIIPGVSGGTMMVAMGIYDKLIESITHLFSNFKKSFQFLLPIFIGIGIAIIALSKLFEFLLSNYPIPTNLGFCGLILGSLPFITQKVAHKGFGIDKLIPFLVFFALVVGMSIAGEASGREVVLSLAPLQILLLFLVGVIAAATMVVPGVSGSMILMSLGYYEPILKTINAMVSALVHLDFGQVLYCCGILIPFGIGVVVGIFAIAKLVEWLFARFQVQTYWAIIGLIVASPIAILLSTDWATFSIVQMLIGFLTFVLGWYVASKLGGE</sequence>
<reference evidence="2 3" key="1">
    <citation type="submission" date="2016-11" db="EMBL/GenBank/DDBJ databases">
        <title>Description of two novel members of the family Erysipelotrichaceae: Ileibacterium lipovorans gen. nov., sp. nov. and Dubosiella newyorkensis, gen. nov., sp. nov.</title>
        <authorList>
            <person name="Cox L.M."/>
            <person name="Sohn J."/>
            <person name="Tyrrell K.L."/>
            <person name="Citron D.M."/>
            <person name="Lawson P.A."/>
            <person name="Patel N.B."/>
            <person name="Iizumi T."/>
            <person name="Perez-Perez G.I."/>
            <person name="Goldstein E.J."/>
            <person name="Blaser M.J."/>
        </authorList>
    </citation>
    <scope>NUCLEOTIDE SEQUENCE [LARGE SCALE GENOMIC DNA]</scope>
    <source>
        <strain evidence="2 3">NYU-BL-A4</strain>
    </source>
</reference>
<gene>
    <name evidence="2" type="ORF">BO225_06635</name>
</gene>
<dbReference type="Proteomes" id="UP000186705">
    <property type="component" value="Unassembled WGS sequence"/>
</dbReference>
<feature type="transmembrane region" description="Helical" evidence="1">
    <location>
        <begin position="80"/>
        <end position="98"/>
    </location>
</feature>
<evidence type="ECO:0000256" key="1">
    <source>
        <dbReference type="SAM" id="Phobius"/>
    </source>
</evidence>
<dbReference type="STRING" id="1862672.BO225_06635"/>
<dbReference type="Pfam" id="PF04018">
    <property type="entry name" value="VCA0040-like"/>
    <property type="match status" value="1"/>
</dbReference>
<feature type="transmembrane region" description="Helical" evidence="1">
    <location>
        <begin position="140"/>
        <end position="160"/>
    </location>
</feature>
<organism evidence="2 3">
    <name type="scientific">Dubosiella newyorkensis</name>
    <dbReference type="NCBI Taxonomy" id="1862672"/>
    <lineage>
        <taxon>Bacteria</taxon>
        <taxon>Bacillati</taxon>
        <taxon>Bacillota</taxon>
        <taxon>Erysipelotrichia</taxon>
        <taxon>Erysipelotrichales</taxon>
        <taxon>Erysipelotrichaceae</taxon>
        <taxon>Dubosiella</taxon>
    </lineage>
</organism>
<feature type="transmembrane region" description="Helical" evidence="1">
    <location>
        <begin position="52"/>
        <end position="74"/>
    </location>
</feature>
<feature type="transmembrane region" description="Helical" evidence="1">
    <location>
        <begin position="231"/>
        <end position="250"/>
    </location>
</feature>
<dbReference type="OrthoDB" id="9793746at2"/>
<keyword evidence="1" id="KW-0812">Transmembrane</keyword>
<protein>
    <submittedName>
        <fullName evidence="2">DUF368 domain-containing protein</fullName>
    </submittedName>
</protein>
<proteinExistence type="predicted"/>
<comment type="caution">
    <text evidence="2">The sequence shown here is derived from an EMBL/GenBank/DDBJ whole genome shotgun (WGS) entry which is preliminary data.</text>
</comment>
<accession>A0A1U7NMC3</accession>
<feature type="transmembrane region" description="Helical" evidence="1">
    <location>
        <begin position="196"/>
        <end position="219"/>
    </location>
</feature>
<feature type="transmembrane region" description="Helical" evidence="1">
    <location>
        <begin position="256"/>
        <end position="276"/>
    </location>
</feature>
<dbReference type="RefSeq" id="WP_076341488.1">
    <property type="nucleotide sequence ID" value="NZ_CAMNTW010000033.1"/>
</dbReference>
<name>A0A1U7NMC3_9FIRM</name>
<dbReference type="EMBL" id="MPKA01000066">
    <property type="protein sequence ID" value="OLU46318.1"/>
    <property type="molecule type" value="Genomic_DNA"/>
</dbReference>